<reference evidence="1 2" key="1">
    <citation type="submission" date="2021-06" db="EMBL/GenBank/DDBJ databases">
        <title>Caerostris darwini draft genome.</title>
        <authorList>
            <person name="Kono N."/>
            <person name="Arakawa K."/>
        </authorList>
    </citation>
    <scope>NUCLEOTIDE SEQUENCE [LARGE SCALE GENOMIC DNA]</scope>
</reference>
<proteinExistence type="predicted"/>
<keyword evidence="2" id="KW-1185">Reference proteome</keyword>
<comment type="caution">
    <text evidence="1">The sequence shown here is derived from an EMBL/GenBank/DDBJ whole genome shotgun (WGS) entry which is preliminary data.</text>
</comment>
<evidence type="ECO:0000313" key="1">
    <source>
        <dbReference type="EMBL" id="GIY20920.1"/>
    </source>
</evidence>
<name>A0AAV4RHF9_9ARAC</name>
<accession>A0AAV4RHF9</accession>
<gene>
    <name evidence="1" type="ORF">CDAR_582251</name>
</gene>
<protein>
    <submittedName>
        <fullName evidence="1">Uncharacterized protein</fullName>
    </submittedName>
</protein>
<organism evidence="1 2">
    <name type="scientific">Caerostris darwini</name>
    <dbReference type="NCBI Taxonomy" id="1538125"/>
    <lineage>
        <taxon>Eukaryota</taxon>
        <taxon>Metazoa</taxon>
        <taxon>Ecdysozoa</taxon>
        <taxon>Arthropoda</taxon>
        <taxon>Chelicerata</taxon>
        <taxon>Arachnida</taxon>
        <taxon>Araneae</taxon>
        <taxon>Araneomorphae</taxon>
        <taxon>Entelegynae</taxon>
        <taxon>Araneoidea</taxon>
        <taxon>Araneidae</taxon>
        <taxon>Caerostris</taxon>
    </lineage>
</organism>
<dbReference type="Proteomes" id="UP001054837">
    <property type="component" value="Unassembled WGS sequence"/>
</dbReference>
<dbReference type="AlphaFoldDB" id="A0AAV4RHF9"/>
<sequence>MRSSDSASHTRGQRVTDLCAPLVRLGLTGDYEMGHLDGLPFIAAKVAQVGCTLRKLGFPKPGMSNRHQDLLEEKKIINDIRQIQAHVIQNSVRNNNYLYNVVIIRA</sequence>
<evidence type="ECO:0000313" key="2">
    <source>
        <dbReference type="Proteomes" id="UP001054837"/>
    </source>
</evidence>
<dbReference type="EMBL" id="BPLQ01006238">
    <property type="protein sequence ID" value="GIY20920.1"/>
    <property type="molecule type" value="Genomic_DNA"/>
</dbReference>